<feature type="transmembrane region" description="Helical" evidence="2">
    <location>
        <begin position="50"/>
        <end position="75"/>
    </location>
</feature>
<dbReference type="Proteomes" id="UP000231586">
    <property type="component" value="Unassembled WGS sequence"/>
</dbReference>
<accession>A0A2M8WR78</accession>
<feature type="transmembrane region" description="Helical" evidence="2">
    <location>
        <begin position="21"/>
        <end position="44"/>
    </location>
</feature>
<sequence length="201" mass="21998">MAEQPPVASRIRRTLSAYRRHSWIFAGSGVAMWVLAVVVLWAAGFPDDGFVSGLATFLMGIGLVALVVGLGALAFSLRMVRYVHRYPTQLLPVRQSFDSLGGSPILALGDDGQHPLFLVAMRQRWDLFTSLDQVLFCGRPDRRGVIATQDGQNIIWSRGPRGGARHRNWLARKVARLNAQPSADPAHPAGGRVADFWGGDQ</sequence>
<proteinExistence type="predicted"/>
<evidence type="ECO:0000256" key="2">
    <source>
        <dbReference type="SAM" id="Phobius"/>
    </source>
</evidence>
<evidence type="ECO:0000313" key="4">
    <source>
        <dbReference type="Proteomes" id="UP000231586"/>
    </source>
</evidence>
<evidence type="ECO:0000313" key="3">
    <source>
        <dbReference type="EMBL" id="PJI93442.1"/>
    </source>
</evidence>
<keyword evidence="4" id="KW-1185">Reference proteome</keyword>
<keyword evidence="2" id="KW-0472">Membrane</keyword>
<protein>
    <submittedName>
        <fullName evidence="3">Uncharacterized protein</fullName>
    </submittedName>
</protein>
<evidence type="ECO:0000256" key="1">
    <source>
        <dbReference type="SAM" id="MobiDB-lite"/>
    </source>
</evidence>
<feature type="region of interest" description="Disordered" evidence="1">
    <location>
        <begin position="180"/>
        <end position="201"/>
    </location>
</feature>
<dbReference type="EMBL" id="PGTZ01000008">
    <property type="protein sequence ID" value="PJI93442.1"/>
    <property type="molecule type" value="Genomic_DNA"/>
</dbReference>
<keyword evidence="2" id="KW-0812">Transmembrane</keyword>
<reference evidence="3 4" key="1">
    <citation type="submission" date="2017-11" db="EMBL/GenBank/DDBJ databases">
        <title>Genomic Encyclopedia of Archaeal and Bacterial Type Strains, Phase II (KMG-II): From Individual Species to Whole Genera.</title>
        <authorList>
            <person name="Goeker M."/>
        </authorList>
    </citation>
    <scope>NUCLEOTIDE SEQUENCE [LARGE SCALE GENOMIC DNA]</scope>
    <source>
        <strain evidence="3 4">DSM 22413</strain>
    </source>
</reference>
<gene>
    <name evidence="3" type="ORF">CLV34_2016</name>
</gene>
<name>A0A2M8WR78_9MICO</name>
<organism evidence="3 4">
    <name type="scientific">Luteimicrobium subarcticum</name>
    <dbReference type="NCBI Taxonomy" id="620910"/>
    <lineage>
        <taxon>Bacteria</taxon>
        <taxon>Bacillati</taxon>
        <taxon>Actinomycetota</taxon>
        <taxon>Actinomycetes</taxon>
        <taxon>Micrococcales</taxon>
        <taxon>Luteimicrobium</taxon>
    </lineage>
</organism>
<comment type="caution">
    <text evidence="3">The sequence shown here is derived from an EMBL/GenBank/DDBJ whole genome shotgun (WGS) entry which is preliminary data.</text>
</comment>
<dbReference type="AlphaFoldDB" id="A0A2M8WR78"/>
<dbReference type="RefSeq" id="WP_100350132.1">
    <property type="nucleotide sequence ID" value="NZ_PGTZ01000008.1"/>
</dbReference>
<keyword evidence="2" id="KW-1133">Transmembrane helix</keyword>